<keyword evidence="2" id="KW-1185">Reference proteome</keyword>
<accession>A0A8H6ZDE2</accession>
<dbReference type="Proteomes" id="UP000623467">
    <property type="component" value="Unassembled WGS sequence"/>
</dbReference>
<dbReference type="Gene3D" id="3.80.10.10">
    <property type="entry name" value="Ribonuclease Inhibitor"/>
    <property type="match status" value="1"/>
</dbReference>
<proteinExistence type="predicted"/>
<dbReference type="EMBL" id="JACAZH010000002">
    <property type="protein sequence ID" value="KAF7375617.1"/>
    <property type="molecule type" value="Genomic_DNA"/>
</dbReference>
<protein>
    <recommendedName>
        <fullName evidence="3">F-box domain-containing protein</fullName>
    </recommendedName>
</protein>
<evidence type="ECO:0008006" key="3">
    <source>
        <dbReference type="Google" id="ProtNLM"/>
    </source>
</evidence>
<organism evidence="1 2">
    <name type="scientific">Mycena sanguinolenta</name>
    <dbReference type="NCBI Taxonomy" id="230812"/>
    <lineage>
        <taxon>Eukaryota</taxon>
        <taxon>Fungi</taxon>
        <taxon>Dikarya</taxon>
        <taxon>Basidiomycota</taxon>
        <taxon>Agaricomycotina</taxon>
        <taxon>Agaricomycetes</taxon>
        <taxon>Agaricomycetidae</taxon>
        <taxon>Agaricales</taxon>
        <taxon>Marasmiineae</taxon>
        <taxon>Mycenaceae</taxon>
        <taxon>Mycena</taxon>
    </lineage>
</organism>
<comment type="caution">
    <text evidence="1">The sequence shown here is derived from an EMBL/GenBank/DDBJ whole genome shotgun (WGS) entry which is preliminary data.</text>
</comment>
<dbReference type="OrthoDB" id="2835096at2759"/>
<gene>
    <name evidence="1" type="ORF">MSAN_00450500</name>
</gene>
<reference evidence="1" key="1">
    <citation type="submission" date="2020-05" db="EMBL/GenBank/DDBJ databases">
        <title>Mycena genomes resolve the evolution of fungal bioluminescence.</title>
        <authorList>
            <person name="Tsai I.J."/>
        </authorList>
    </citation>
    <scope>NUCLEOTIDE SEQUENCE</scope>
    <source>
        <strain evidence="1">160909Yilan</strain>
    </source>
</reference>
<sequence length="545" mass="61564">MFTEVHYLEQPIGSSLDLPLLSPSQDVAHLLTSNDVPLDSDIPVLRHIIADGLKTLDALEDYISILKSTLARLAAVEAWDTQIHSALAQLTRIHDATAKTVCDYRAVLHPVRCVPEELICEIFVQVLWSECANNSRLPQPWHLGHICQSWRRAALSYPRLWTSITFPSLGTCERSAMMETQLSRSGNTPLDILWEGDKFVESRMLESVATHSNRWRVLRLHSHQPLFGGSERALDWLRPVSGRLAQLERLELVTASSTLLVPHVFAAAPELREVVLSDREFSVFSPEHIKIPWEQITHFRGCYPLSHQLKILQEAANLVECAIGYTPFSPNAVSRYILLPQLRRLHLTDSVILDYIEAPLLETLSYRITYRGSNPLFHLRFKSLTKLVFIDSKTSLPSCSKVIALLQGLPNLTYLLLGGRFPARSQTNLFNSLSLSGTSSNICPNLTSFLFGYDPRDDMDGLSFPCDTLLTMVQSRLELHRTTTPVYLQSNSSRLGFLRIFHFEEPSVVAPRSIQDMLRMLKGIGLDAAFLPHRELEHLQTGDFI</sequence>
<dbReference type="AlphaFoldDB" id="A0A8H6ZDE2"/>
<dbReference type="InterPro" id="IPR032675">
    <property type="entry name" value="LRR_dom_sf"/>
</dbReference>
<evidence type="ECO:0000313" key="2">
    <source>
        <dbReference type="Proteomes" id="UP000623467"/>
    </source>
</evidence>
<name>A0A8H6ZDE2_9AGAR</name>
<dbReference type="SUPFAM" id="SSF52047">
    <property type="entry name" value="RNI-like"/>
    <property type="match status" value="1"/>
</dbReference>
<evidence type="ECO:0000313" key="1">
    <source>
        <dbReference type="EMBL" id="KAF7375617.1"/>
    </source>
</evidence>